<dbReference type="InterPro" id="IPR036388">
    <property type="entry name" value="WH-like_DNA-bd_sf"/>
</dbReference>
<name>A0A1F6H1W3_9PROT</name>
<dbReference type="SUPFAM" id="SSF46785">
    <property type="entry name" value="Winged helix' DNA-binding domain"/>
    <property type="match status" value="1"/>
</dbReference>
<dbReference type="GO" id="GO:0006950">
    <property type="term" value="P:response to stress"/>
    <property type="evidence" value="ECO:0007669"/>
    <property type="project" value="TreeGrafter"/>
</dbReference>
<comment type="caution">
    <text evidence="3">The sequence shown here is derived from an EMBL/GenBank/DDBJ whole genome shotgun (WGS) entry which is preliminary data.</text>
</comment>
<dbReference type="Gene3D" id="1.10.10.10">
    <property type="entry name" value="Winged helix-like DNA-binding domain superfamily/Winged helix DNA-binding domain"/>
    <property type="match status" value="1"/>
</dbReference>
<dbReference type="GO" id="GO:0003700">
    <property type="term" value="F:DNA-binding transcription factor activity"/>
    <property type="evidence" value="ECO:0007669"/>
    <property type="project" value="InterPro"/>
</dbReference>
<reference evidence="3 4" key="1">
    <citation type="journal article" date="2016" name="Nat. Commun.">
        <title>Thousands of microbial genomes shed light on interconnected biogeochemical processes in an aquifer system.</title>
        <authorList>
            <person name="Anantharaman K."/>
            <person name="Brown C.T."/>
            <person name="Hug L.A."/>
            <person name="Sharon I."/>
            <person name="Castelle C.J."/>
            <person name="Probst A.J."/>
            <person name="Thomas B.C."/>
            <person name="Singh A."/>
            <person name="Wilkins M.J."/>
            <person name="Karaoz U."/>
            <person name="Brodie E.L."/>
            <person name="Williams K.H."/>
            <person name="Hubbard S.S."/>
            <person name="Banfield J.F."/>
        </authorList>
    </citation>
    <scope>NUCLEOTIDE SEQUENCE [LARGE SCALE GENOMIC DNA]</scope>
</reference>
<evidence type="ECO:0000313" key="4">
    <source>
        <dbReference type="Proteomes" id="UP000177583"/>
    </source>
</evidence>
<dbReference type="PANTHER" id="PTHR33164:SF99">
    <property type="entry name" value="MARR FAMILY REGULATORY PROTEIN"/>
    <property type="match status" value="1"/>
</dbReference>
<dbReference type="InterPro" id="IPR036390">
    <property type="entry name" value="WH_DNA-bd_sf"/>
</dbReference>
<protein>
    <recommendedName>
        <fullName evidence="2">HTH marR-type domain-containing protein</fullName>
    </recommendedName>
</protein>
<dbReference type="EMBL" id="MFNF01000004">
    <property type="protein sequence ID" value="OGH04359.1"/>
    <property type="molecule type" value="Genomic_DNA"/>
</dbReference>
<evidence type="ECO:0000256" key="1">
    <source>
        <dbReference type="SAM" id="MobiDB-lite"/>
    </source>
</evidence>
<feature type="domain" description="HTH marR-type" evidence="2">
    <location>
        <begin position="18"/>
        <end position="150"/>
    </location>
</feature>
<accession>A0A1F6H1W3</accession>
<organism evidence="3 4">
    <name type="scientific">Candidatus Lambdaproteobacteria bacterium RIFOXYD2_FULL_56_26</name>
    <dbReference type="NCBI Taxonomy" id="1817773"/>
    <lineage>
        <taxon>Bacteria</taxon>
        <taxon>Pseudomonadati</taxon>
        <taxon>Pseudomonadota</taxon>
        <taxon>Candidatus Lambdaproteobacteria</taxon>
    </lineage>
</organism>
<dbReference type="InterPro" id="IPR000835">
    <property type="entry name" value="HTH_MarR-typ"/>
</dbReference>
<evidence type="ECO:0000313" key="3">
    <source>
        <dbReference type="EMBL" id="OGH04359.1"/>
    </source>
</evidence>
<sequence length="174" mass="19403">MAETDRQKNLNHPKVQSSQALVAETVALFHELRGLAQRVHGEDEATAARRGILRSLILGGPQTVPELARSRSLTRQSIQQVVNQLKEKGLVQSLPNQEHKRSFLIAPTPAGKEWFEQLAEREALFLVNQSLPLSSQEIWSLVVGLRKMREFFAQAGPLAPKTDPQKSSPTLEEP</sequence>
<dbReference type="Proteomes" id="UP000177583">
    <property type="component" value="Unassembled WGS sequence"/>
</dbReference>
<dbReference type="InterPro" id="IPR039422">
    <property type="entry name" value="MarR/SlyA-like"/>
</dbReference>
<feature type="region of interest" description="Disordered" evidence="1">
    <location>
        <begin position="155"/>
        <end position="174"/>
    </location>
</feature>
<evidence type="ECO:0000259" key="2">
    <source>
        <dbReference type="PROSITE" id="PS50995"/>
    </source>
</evidence>
<feature type="compositionally biased region" description="Polar residues" evidence="1">
    <location>
        <begin position="165"/>
        <end position="174"/>
    </location>
</feature>
<dbReference type="SMART" id="SM00347">
    <property type="entry name" value="HTH_MARR"/>
    <property type="match status" value="1"/>
</dbReference>
<dbReference type="Pfam" id="PF12802">
    <property type="entry name" value="MarR_2"/>
    <property type="match status" value="1"/>
</dbReference>
<proteinExistence type="predicted"/>
<dbReference type="PROSITE" id="PS50995">
    <property type="entry name" value="HTH_MARR_2"/>
    <property type="match status" value="1"/>
</dbReference>
<dbReference type="AlphaFoldDB" id="A0A1F6H1W3"/>
<gene>
    <name evidence="3" type="ORF">A2557_10960</name>
</gene>
<dbReference type="PANTHER" id="PTHR33164">
    <property type="entry name" value="TRANSCRIPTIONAL REGULATOR, MARR FAMILY"/>
    <property type="match status" value="1"/>
</dbReference>